<evidence type="ECO:0000313" key="1">
    <source>
        <dbReference type="EMBL" id="MDQ0547015.1"/>
    </source>
</evidence>
<gene>
    <name evidence="1" type="ORF">QO001_005968</name>
</gene>
<comment type="caution">
    <text evidence="1">The sequence shown here is derived from an EMBL/GenBank/DDBJ whole genome shotgun (WGS) entry which is preliminary data.</text>
</comment>
<dbReference type="Proteomes" id="UP001223420">
    <property type="component" value="Unassembled WGS sequence"/>
</dbReference>
<dbReference type="EMBL" id="JAUSWL010000020">
    <property type="protein sequence ID" value="MDQ0547015.1"/>
    <property type="molecule type" value="Genomic_DNA"/>
</dbReference>
<dbReference type="AlphaFoldDB" id="A0AAJ1WZI6"/>
<accession>A0AAJ1WZI6</accession>
<reference evidence="1" key="1">
    <citation type="submission" date="2023-07" db="EMBL/GenBank/DDBJ databases">
        <title>Genomic Encyclopedia of Type Strains, Phase IV (KMG-IV): sequencing the most valuable type-strain genomes for metagenomic binning, comparative biology and taxonomic classification.</title>
        <authorList>
            <person name="Goeker M."/>
        </authorList>
    </citation>
    <scope>NUCLEOTIDE SEQUENCE</scope>
    <source>
        <strain evidence="1">DSM 19569</strain>
    </source>
</reference>
<proteinExistence type="predicted"/>
<name>A0AAJ1WZI6_9HYPH</name>
<organism evidence="1 2">
    <name type="scientific">Methylobacterium brachiatum</name>
    <dbReference type="NCBI Taxonomy" id="269660"/>
    <lineage>
        <taxon>Bacteria</taxon>
        <taxon>Pseudomonadati</taxon>
        <taxon>Pseudomonadota</taxon>
        <taxon>Alphaproteobacteria</taxon>
        <taxon>Hyphomicrobiales</taxon>
        <taxon>Methylobacteriaceae</taxon>
        <taxon>Methylobacterium</taxon>
    </lineage>
</organism>
<protein>
    <submittedName>
        <fullName evidence="1">PIN domain nuclease of toxin-antitoxin system</fullName>
    </submittedName>
</protein>
<sequence>MALAVKLRLPVLTTDRAWAKVSVPGLTVELVR</sequence>
<evidence type="ECO:0000313" key="2">
    <source>
        <dbReference type="Proteomes" id="UP001223420"/>
    </source>
</evidence>